<keyword evidence="2" id="KW-0732">Signal</keyword>
<dbReference type="AlphaFoldDB" id="A0A939JAD9"/>
<proteinExistence type="predicted"/>
<dbReference type="SUPFAM" id="SSF50199">
    <property type="entry name" value="Staphylococcal nuclease"/>
    <property type="match status" value="1"/>
</dbReference>
<protein>
    <recommendedName>
        <fullName evidence="5">TNase-like domain-containing protein</fullName>
    </recommendedName>
</protein>
<sequence length="215" mass="23770">MSLSAWMTLLLRHLSRAALLALLVTSSNVSGAQGPETARQRNVDAPLRWTTKPMRVDRAEQDLPRIEDRRKSDPFPDILYVPPSVRTPDSVTFQVDGTIHRLAYLAPVPSQKVCVEETGRKWACGLRARMALRTLIAGKQIRCKSIAEGEDAFKIVHCELAVGRSLAEELLKAGAAVGSGVLDDDLGAMERQARTSRSGIWADSQFSRDHPERSR</sequence>
<dbReference type="InterPro" id="IPR035437">
    <property type="entry name" value="SNase_OB-fold_sf"/>
</dbReference>
<evidence type="ECO:0000313" key="4">
    <source>
        <dbReference type="Proteomes" id="UP000664779"/>
    </source>
</evidence>
<feature type="signal peptide" evidence="2">
    <location>
        <begin position="1"/>
        <end position="32"/>
    </location>
</feature>
<feature type="chain" id="PRO_5037367397" description="TNase-like domain-containing protein" evidence="2">
    <location>
        <begin position="33"/>
        <end position="215"/>
    </location>
</feature>
<organism evidence="3 4">
    <name type="scientific">Roseibium limicola</name>
    <dbReference type="NCBI Taxonomy" id="2816037"/>
    <lineage>
        <taxon>Bacteria</taxon>
        <taxon>Pseudomonadati</taxon>
        <taxon>Pseudomonadota</taxon>
        <taxon>Alphaproteobacteria</taxon>
        <taxon>Hyphomicrobiales</taxon>
        <taxon>Stappiaceae</taxon>
        <taxon>Roseibium</taxon>
    </lineage>
</organism>
<keyword evidence="4" id="KW-1185">Reference proteome</keyword>
<dbReference type="Proteomes" id="UP000664779">
    <property type="component" value="Unassembled WGS sequence"/>
</dbReference>
<accession>A0A939JAD9</accession>
<evidence type="ECO:0000313" key="3">
    <source>
        <dbReference type="EMBL" id="MBO0347331.1"/>
    </source>
</evidence>
<evidence type="ECO:0000256" key="1">
    <source>
        <dbReference type="SAM" id="MobiDB-lite"/>
    </source>
</evidence>
<feature type="compositionally biased region" description="Basic and acidic residues" evidence="1">
    <location>
        <begin position="206"/>
        <end position="215"/>
    </location>
</feature>
<feature type="region of interest" description="Disordered" evidence="1">
    <location>
        <begin position="193"/>
        <end position="215"/>
    </location>
</feature>
<comment type="caution">
    <text evidence="3">The sequence shown here is derived from an EMBL/GenBank/DDBJ whole genome shotgun (WGS) entry which is preliminary data.</text>
</comment>
<dbReference type="EMBL" id="JAFLNF010000010">
    <property type="protein sequence ID" value="MBO0347331.1"/>
    <property type="molecule type" value="Genomic_DNA"/>
</dbReference>
<evidence type="ECO:0008006" key="5">
    <source>
        <dbReference type="Google" id="ProtNLM"/>
    </source>
</evidence>
<name>A0A939JAD9_9HYPH</name>
<dbReference type="RefSeq" id="WP_206944335.1">
    <property type="nucleotide sequence ID" value="NZ_JAFLNF010000010.1"/>
</dbReference>
<evidence type="ECO:0000256" key="2">
    <source>
        <dbReference type="SAM" id="SignalP"/>
    </source>
</evidence>
<dbReference type="Gene3D" id="2.40.50.90">
    <property type="match status" value="1"/>
</dbReference>
<reference evidence="3" key="1">
    <citation type="submission" date="2021-03" db="EMBL/GenBank/DDBJ databases">
        <title>Roseibium sp. CAU 1637 isolated from Incheon.</title>
        <authorList>
            <person name="Kim W."/>
        </authorList>
    </citation>
    <scope>NUCLEOTIDE SEQUENCE</scope>
    <source>
        <strain evidence="3">CAU 1637</strain>
    </source>
</reference>
<gene>
    <name evidence="3" type="ORF">J0X15_19030</name>
</gene>